<protein>
    <submittedName>
        <fullName evidence="3">Thioesterase family protein</fullName>
        <ecNumber evidence="3">3.1.2.-</ecNumber>
    </submittedName>
</protein>
<keyword evidence="4" id="KW-1185">Reference proteome</keyword>
<dbReference type="Proteomes" id="UP001474120">
    <property type="component" value="Unassembled WGS sequence"/>
</dbReference>
<evidence type="ECO:0000313" key="3">
    <source>
        <dbReference type="EMBL" id="MEL4454967.1"/>
    </source>
</evidence>
<proteinExistence type="predicted"/>
<dbReference type="EMBL" id="JBCDNA010000001">
    <property type="protein sequence ID" value="MEL4454967.1"/>
    <property type="molecule type" value="Genomic_DNA"/>
</dbReference>
<evidence type="ECO:0000256" key="1">
    <source>
        <dbReference type="ARBA" id="ARBA00022801"/>
    </source>
</evidence>
<dbReference type="InterPro" id="IPR029069">
    <property type="entry name" value="HotDog_dom_sf"/>
</dbReference>
<gene>
    <name evidence="3" type="ORF">AABB81_03615</name>
</gene>
<reference evidence="3 4" key="1">
    <citation type="submission" date="2024-04" db="EMBL/GenBank/DDBJ databases">
        <title>whole genome sequencing of Lutimonas vermicola strain IMCC1616.</title>
        <authorList>
            <person name="Bae S.S."/>
        </authorList>
    </citation>
    <scope>NUCLEOTIDE SEQUENCE [LARGE SCALE GENOMIC DNA]</scope>
    <source>
        <strain evidence="3 4">IMCC1616</strain>
    </source>
</reference>
<dbReference type="InterPro" id="IPR002864">
    <property type="entry name" value="Acyl-ACP_thioesterase_NHD"/>
</dbReference>
<dbReference type="InterPro" id="IPR050563">
    <property type="entry name" value="4-hydroxybenzoyl-CoA_TE"/>
</dbReference>
<evidence type="ECO:0000259" key="2">
    <source>
        <dbReference type="Pfam" id="PF01643"/>
    </source>
</evidence>
<dbReference type="EC" id="3.1.2.-" evidence="3"/>
<name>A0ABU9KXP7_9FLAO</name>
<sequence>MEYSPEHSVSYSYKLKVKEAHIDNLSHVNNVVYLQWVNDISEKHWNLLSQNELKDKYFWVVLRHELDYMNQAVLHDELTLVTWVGESKGVKSVRHVSIYKEDTLLLKAASTWCLIDAKTLRPTRIKSDILNLIHPGRPS</sequence>
<evidence type="ECO:0000313" key="4">
    <source>
        <dbReference type="Proteomes" id="UP001474120"/>
    </source>
</evidence>
<dbReference type="RefSeq" id="WP_342158689.1">
    <property type="nucleotide sequence ID" value="NZ_JBCDNA010000001.1"/>
</dbReference>
<dbReference type="GO" id="GO:0016787">
    <property type="term" value="F:hydrolase activity"/>
    <property type="evidence" value="ECO:0007669"/>
    <property type="project" value="UniProtKB-KW"/>
</dbReference>
<dbReference type="CDD" id="cd00586">
    <property type="entry name" value="4HBT"/>
    <property type="match status" value="1"/>
</dbReference>
<dbReference type="SUPFAM" id="SSF54637">
    <property type="entry name" value="Thioesterase/thiol ester dehydrase-isomerase"/>
    <property type="match status" value="1"/>
</dbReference>
<feature type="domain" description="Acyl-ACP thioesterase N-terminal hotdog" evidence="2">
    <location>
        <begin position="12"/>
        <end position="132"/>
    </location>
</feature>
<dbReference type="Pfam" id="PF01643">
    <property type="entry name" value="Acyl-ACP_TE"/>
    <property type="match status" value="1"/>
</dbReference>
<accession>A0ABU9KXP7</accession>
<dbReference type="Gene3D" id="3.10.129.10">
    <property type="entry name" value="Hotdog Thioesterase"/>
    <property type="match status" value="1"/>
</dbReference>
<comment type="caution">
    <text evidence="3">The sequence shown here is derived from an EMBL/GenBank/DDBJ whole genome shotgun (WGS) entry which is preliminary data.</text>
</comment>
<dbReference type="PANTHER" id="PTHR31793:SF37">
    <property type="entry name" value="ACYL-COA THIOESTER HYDROLASE YBGC"/>
    <property type="match status" value="1"/>
</dbReference>
<keyword evidence="1 3" id="KW-0378">Hydrolase</keyword>
<organism evidence="3 4">
    <name type="scientific">Lutimonas vermicola</name>
    <dbReference type="NCBI Taxonomy" id="414288"/>
    <lineage>
        <taxon>Bacteria</taxon>
        <taxon>Pseudomonadati</taxon>
        <taxon>Bacteroidota</taxon>
        <taxon>Flavobacteriia</taxon>
        <taxon>Flavobacteriales</taxon>
        <taxon>Flavobacteriaceae</taxon>
        <taxon>Lutimonas</taxon>
    </lineage>
</organism>
<dbReference type="PANTHER" id="PTHR31793">
    <property type="entry name" value="4-HYDROXYBENZOYL-COA THIOESTERASE FAMILY MEMBER"/>
    <property type="match status" value="1"/>
</dbReference>